<dbReference type="InterPro" id="IPR023267">
    <property type="entry name" value="RCMT"/>
</dbReference>
<dbReference type="GO" id="GO:0000049">
    <property type="term" value="F:tRNA binding"/>
    <property type="evidence" value="ECO:0007669"/>
    <property type="project" value="UniProtKB-KW"/>
</dbReference>
<dbReference type="GO" id="GO:0005634">
    <property type="term" value="C:nucleus"/>
    <property type="evidence" value="ECO:0007669"/>
    <property type="project" value="UniProtKB-SubCell"/>
</dbReference>
<dbReference type="Pfam" id="PF25376">
    <property type="entry name" value="Pre-PUA_NSUN2"/>
    <property type="match status" value="1"/>
</dbReference>
<feature type="compositionally biased region" description="Basic and acidic residues" evidence="12">
    <location>
        <begin position="469"/>
        <end position="485"/>
    </location>
</feature>
<dbReference type="PANTHER" id="PTHR22808:SF1">
    <property type="entry name" value="RNA CYTOSINE-C(5)-METHYLTRANSFERASE NSUN2-RELATED"/>
    <property type="match status" value="1"/>
</dbReference>
<reference evidence="14 15" key="1">
    <citation type="submission" date="2019-03" db="EMBL/GenBank/DDBJ databases">
        <title>An improved genome assembly of the fluke Schistosoma japonicum.</title>
        <authorList>
            <person name="Hu W."/>
            <person name="Luo F."/>
            <person name="Yin M."/>
            <person name="Mo X."/>
            <person name="Sun C."/>
            <person name="Wu Q."/>
            <person name="Zhu B."/>
            <person name="Xiang M."/>
            <person name="Wang J."/>
            <person name="Wang Y."/>
            <person name="Zhang T."/>
            <person name="Xu B."/>
            <person name="Zheng H."/>
            <person name="Feng Z."/>
        </authorList>
    </citation>
    <scope>NUCLEOTIDE SEQUENCE [LARGE SCALE GENOMIC DNA]</scope>
    <source>
        <strain evidence="14">HuSjv2</strain>
        <tissue evidence="14">Worms</tissue>
    </source>
</reference>
<dbReference type="InterPro" id="IPR018314">
    <property type="entry name" value="RsmB/NOL1/NOP2-like_CS"/>
</dbReference>
<organism evidence="14 15">
    <name type="scientific">Schistosoma japonicum</name>
    <name type="common">Blood fluke</name>
    <dbReference type="NCBI Taxonomy" id="6182"/>
    <lineage>
        <taxon>Eukaryota</taxon>
        <taxon>Metazoa</taxon>
        <taxon>Spiralia</taxon>
        <taxon>Lophotrochozoa</taxon>
        <taxon>Platyhelminthes</taxon>
        <taxon>Trematoda</taxon>
        <taxon>Digenea</taxon>
        <taxon>Strigeidida</taxon>
        <taxon>Schistosomatoidea</taxon>
        <taxon>Schistosomatidae</taxon>
        <taxon>Schistosoma</taxon>
    </lineage>
</organism>
<evidence type="ECO:0000256" key="8">
    <source>
        <dbReference type="ARBA" id="ARBA00022694"/>
    </source>
</evidence>
<dbReference type="EMBL" id="SKCS01000443">
    <property type="protein sequence ID" value="TNN07002.1"/>
    <property type="molecule type" value="Genomic_DNA"/>
</dbReference>
<dbReference type="InterPro" id="IPR029063">
    <property type="entry name" value="SAM-dependent_MTases_sf"/>
</dbReference>
<feature type="active site" description="Nucleophile" evidence="11">
    <location>
        <position position="329"/>
    </location>
</feature>
<dbReference type="InterPro" id="IPR023270">
    <property type="entry name" value="RCMT_NCL1"/>
</dbReference>
<dbReference type="InterPro" id="IPR049560">
    <property type="entry name" value="MeTrfase_RsmB-F_NOP2_cat"/>
</dbReference>
<dbReference type="GO" id="GO:0030488">
    <property type="term" value="P:tRNA methylation"/>
    <property type="evidence" value="ECO:0007669"/>
    <property type="project" value="TreeGrafter"/>
</dbReference>
<name>A0A4Z2CS07_SCHJA</name>
<feature type="binding site" evidence="11">
    <location>
        <position position="209"/>
    </location>
    <ligand>
        <name>S-adenosyl-L-methionine</name>
        <dbReference type="ChEBI" id="CHEBI:59789"/>
    </ligand>
</feature>
<feature type="binding site" evidence="11">
    <location>
        <position position="269"/>
    </location>
    <ligand>
        <name>S-adenosyl-L-methionine</name>
        <dbReference type="ChEBI" id="CHEBI:59789"/>
    </ligand>
</feature>
<evidence type="ECO:0000256" key="9">
    <source>
        <dbReference type="ARBA" id="ARBA00022884"/>
    </source>
</evidence>
<keyword evidence="4" id="KW-0820">tRNA-binding</keyword>
<comment type="caution">
    <text evidence="14">The sequence shown here is derived from an EMBL/GenBank/DDBJ whole genome shotgun (WGS) entry which is preliminary data.</text>
</comment>
<evidence type="ECO:0000256" key="1">
    <source>
        <dbReference type="ARBA" id="ARBA00004123"/>
    </source>
</evidence>
<evidence type="ECO:0000256" key="2">
    <source>
        <dbReference type="ARBA" id="ARBA00007494"/>
    </source>
</evidence>
<evidence type="ECO:0000256" key="6">
    <source>
        <dbReference type="ARBA" id="ARBA00022679"/>
    </source>
</evidence>
<accession>A0A4Z2CS07</accession>
<dbReference type="STRING" id="6182.A0A4Z2CS07"/>
<evidence type="ECO:0000313" key="14">
    <source>
        <dbReference type="EMBL" id="TNN07005.1"/>
    </source>
</evidence>
<dbReference type="PRINTS" id="PR02011">
    <property type="entry name" value="RCMTNCL1"/>
</dbReference>
<dbReference type="OrthoDB" id="6093671at2759"/>
<sequence>MGRHRPTTKCRQHIKPEMKQNESFEKYYRSQGIVPEDEWADFISCLKRDLPITFRVTGFRDQNKELLRLIKQKFRKDIFEMKHYMYDENDQTNGTFEPLSWYPNQMAWQLSASKYAVRKTEELRTLQQFLVSETESGNISRQEAVSMLPPLLLDIRSHHTILDLCAAPGSKSAQLVELLHSDAEAILSKSDSESAPKYIEPTGMVIANDVDQRRCYMMVHQVKRLQSPCVVITQEDASCFPRLYLTLSSDEMTGQRDLRQLVFDRVLADVPCSGDGTLRKNPDLWLRWSPNLGIGEHPLQCRILKRGLELLRDPVGDSTNYSRLVYSTCSFNPVENEAVVASILQACRGAVRLIEPELLECVLPDPSKNKCSNGHKFKARLGLNNWRVMDKKGVWFTSYDEVPTGQRNHIYPSLFPPSNVADLHLERCRRILPHDQNTGGFFIAVLEKIAPLPWMNTTKREIAVHDHKISQTESQCEQKDHDSRPSHVAKKSRIFHENGFTYLDPTLNPIWLTIRDYYKIQDRSNYNAGSSSQLFCADNLLSRLGAEGNLSRFLYYTNSLVKNMMSTNMERGVKIVNTGVRMFSTVEDKQFEGYRLLQDGIEVADAYIPFSSDRRVHLTPNEYCDLVLLLEYEMPLLSLMTESTRRQCENISPGPVLIDYTPNNTGVTNDDHSWTSDSLPRCRLVFAGWRGARSLRHYIGRFERLHFMRLANVEPSPCITGHTANELLTNENREPNEDAK</sequence>
<dbReference type="EMBL" id="SKCS01000443">
    <property type="protein sequence ID" value="TNN07004.1"/>
    <property type="molecule type" value="Genomic_DNA"/>
</dbReference>
<evidence type="ECO:0000256" key="7">
    <source>
        <dbReference type="ARBA" id="ARBA00022691"/>
    </source>
</evidence>
<keyword evidence="9 11" id="KW-0694">RNA-binding</keyword>
<dbReference type="InterPro" id="IPR001678">
    <property type="entry name" value="MeTrfase_RsmB-F_NOP2_dom"/>
</dbReference>
<evidence type="ECO:0000256" key="12">
    <source>
        <dbReference type="SAM" id="MobiDB-lite"/>
    </source>
</evidence>
<dbReference type="Pfam" id="PF25378">
    <property type="entry name" value="PUA_NSUN2"/>
    <property type="match status" value="1"/>
</dbReference>
<dbReference type="Pfam" id="PF01189">
    <property type="entry name" value="Methyltr_RsmB-F"/>
    <property type="match status" value="1"/>
</dbReference>
<protein>
    <recommendedName>
        <fullName evidence="3">tRNA (cytosine(34)-C(5))-methyltransferase</fullName>
        <ecNumber evidence="3">2.1.1.203</ecNumber>
    </recommendedName>
</protein>
<dbReference type="GO" id="GO:0005737">
    <property type="term" value="C:cytoplasm"/>
    <property type="evidence" value="ECO:0007669"/>
    <property type="project" value="TreeGrafter"/>
</dbReference>
<feature type="region of interest" description="Disordered" evidence="12">
    <location>
        <begin position="469"/>
        <end position="488"/>
    </location>
</feature>
<dbReference type="Proteomes" id="UP000311919">
    <property type="component" value="Unassembled WGS sequence"/>
</dbReference>
<dbReference type="AlphaFoldDB" id="A0A4Z2CS07"/>
<evidence type="ECO:0000256" key="10">
    <source>
        <dbReference type="ARBA" id="ARBA00023242"/>
    </source>
</evidence>
<dbReference type="GO" id="GO:0016428">
    <property type="term" value="F:tRNA (cytidine-5-)-methyltransferase activity"/>
    <property type="evidence" value="ECO:0007669"/>
    <property type="project" value="InterPro"/>
</dbReference>
<feature type="domain" description="SAM-dependent MTase RsmB/NOP-type" evidence="13">
    <location>
        <begin position="42"/>
        <end position="449"/>
    </location>
</feature>
<evidence type="ECO:0000256" key="3">
    <source>
        <dbReference type="ARBA" id="ARBA00012629"/>
    </source>
</evidence>
<dbReference type="PANTHER" id="PTHR22808">
    <property type="entry name" value="NCL1 YEAST -RELATED NOL1/NOP2/FMU SUN DOMAIN-CONTAINING"/>
    <property type="match status" value="1"/>
</dbReference>
<dbReference type="InterPro" id="IPR057286">
    <property type="entry name" value="PUA_NSUN2"/>
</dbReference>
<dbReference type="Gene3D" id="3.40.50.150">
    <property type="entry name" value="Vaccinia Virus protein VP39"/>
    <property type="match status" value="1"/>
</dbReference>
<evidence type="ECO:0000256" key="5">
    <source>
        <dbReference type="ARBA" id="ARBA00022603"/>
    </source>
</evidence>
<proteinExistence type="inferred from homology"/>
<keyword evidence="8" id="KW-0819">tRNA processing</keyword>
<evidence type="ECO:0000313" key="15">
    <source>
        <dbReference type="Proteomes" id="UP000311919"/>
    </source>
</evidence>
<keyword evidence="5 11" id="KW-0489">Methyltransferase</keyword>
<dbReference type="InterPro" id="IPR057285">
    <property type="entry name" value="Pre-PUA_NSUN2"/>
</dbReference>
<keyword evidence="10" id="KW-0539">Nucleus</keyword>
<dbReference type="PROSITE" id="PS01153">
    <property type="entry name" value="NOL1_NOP2_SUN"/>
    <property type="match status" value="1"/>
</dbReference>
<keyword evidence="7 11" id="KW-0949">S-adenosyl-L-methionine</keyword>
<dbReference type="PROSITE" id="PS51686">
    <property type="entry name" value="SAM_MT_RSMB_NOP"/>
    <property type="match status" value="1"/>
</dbReference>
<comment type="similarity">
    <text evidence="2 11">Belongs to the class I-like SAM-binding methyltransferase superfamily. RsmB/NOP family.</text>
</comment>
<keyword evidence="15" id="KW-1185">Reference proteome</keyword>
<gene>
    <name evidence="14" type="ORF">EWB00_008037</name>
</gene>
<dbReference type="PRINTS" id="PR02008">
    <property type="entry name" value="RCMTFAMILY"/>
</dbReference>
<dbReference type="EMBL" id="SKCS01000443">
    <property type="protein sequence ID" value="TNN07005.1"/>
    <property type="molecule type" value="Genomic_DNA"/>
</dbReference>
<feature type="binding site" evidence="11">
    <location>
        <begin position="165"/>
        <end position="171"/>
    </location>
    <ligand>
        <name>S-adenosyl-L-methionine</name>
        <dbReference type="ChEBI" id="CHEBI:59789"/>
    </ligand>
</feature>
<keyword evidence="6 11" id="KW-0808">Transferase</keyword>
<feature type="binding site" evidence="11">
    <location>
        <position position="236"/>
    </location>
    <ligand>
        <name>S-adenosyl-L-methionine</name>
        <dbReference type="ChEBI" id="CHEBI:59789"/>
    </ligand>
</feature>
<dbReference type="EMBL" id="SKCS01000443">
    <property type="protein sequence ID" value="TNN07003.1"/>
    <property type="molecule type" value="Genomic_DNA"/>
</dbReference>
<dbReference type="EC" id="2.1.1.203" evidence="3"/>
<dbReference type="SUPFAM" id="SSF53335">
    <property type="entry name" value="S-adenosyl-L-methionine-dependent methyltransferases"/>
    <property type="match status" value="1"/>
</dbReference>
<evidence type="ECO:0000256" key="4">
    <source>
        <dbReference type="ARBA" id="ARBA00022555"/>
    </source>
</evidence>
<evidence type="ECO:0000256" key="11">
    <source>
        <dbReference type="PROSITE-ProRule" id="PRU01023"/>
    </source>
</evidence>
<evidence type="ECO:0000259" key="13">
    <source>
        <dbReference type="PROSITE" id="PS51686"/>
    </source>
</evidence>
<comment type="subcellular location">
    <subcellularLocation>
        <location evidence="1">Nucleus</location>
    </subcellularLocation>
</comment>